<dbReference type="EMBL" id="JABANO010020058">
    <property type="protein sequence ID" value="KAF4729115.1"/>
    <property type="molecule type" value="Genomic_DNA"/>
</dbReference>
<comment type="caution">
    <text evidence="1">The sequence shown here is derived from an EMBL/GenBank/DDBJ whole genome shotgun (WGS) entry which is preliminary data.</text>
</comment>
<evidence type="ECO:0000313" key="2">
    <source>
        <dbReference type="Proteomes" id="UP000553632"/>
    </source>
</evidence>
<feature type="non-terminal residue" evidence="1">
    <location>
        <position position="1"/>
    </location>
</feature>
<evidence type="ECO:0000313" key="1">
    <source>
        <dbReference type="EMBL" id="KAF4729115.1"/>
    </source>
</evidence>
<reference evidence="1 2" key="1">
    <citation type="submission" date="2020-04" db="EMBL/GenBank/DDBJ databases">
        <title>Perkinsus olseni comparative genomics.</title>
        <authorList>
            <person name="Bogema D.R."/>
        </authorList>
    </citation>
    <scope>NUCLEOTIDE SEQUENCE [LARGE SCALE GENOMIC DNA]</scope>
    <source>
        <strain evidence="1 2">ATCC PRA-207</strain>
    </source>
</reference>
<name>A0A7J6S8X3_PEROL</name>
<protein>
    <submittedName>
        <fullName evidence="1">Metallopeptidase M20</fullName>
    </submittedName>
</protein>
<dbReference type="AlphaFoldDB" id="A0A7J6S8X3"/>
<gene>
    <name evidence="1" type="primary">CNDP2_6</name>
    <name evidence="1" type="ORF">FOZ63_023591</name>
</gene>
<proteinExistence type="predicted"/>
<accession>A0A7J6S8X3</accession>
<dbReference type="Proteomes" id="UP000553632">
    <property type="component" value="Unassembled WGS sequence"/>
</dbReference>
<organism evidence="1 2">
    <name type="scientific">Perkinsus olseni</name>
    <name type="common">Perkinsus atlanticus</name>
    <dbReference type="NCBI Taxonomy" id="32597"/>
    <lineage>
        <taxon>Eukaryota</taxon>
        <taxon>Sar</taxon>
        <taxon>Alveolata</taxon>
        <taxon>Perkinsozoa</taxon>
        <taxon>Perkinsea</taxon>
        <taxon>Perkinsida</taxon>
        <taxon>Perkinsidae</taxon>
        <taxon>Perkinsus</taxon>
    </lineage>
</organism>
<feature type="non-terminal residue" evidence="1">
    <location>
        <position position="121"/>
    </location>
</feature>
<keyword evidence="2" id="KW-1185">Reference proteome</keyword>
<sequence>GMVAVGGAGVSKARVMAVQAGGRALEPMGECMMLVSANCIEVVMSEEFTLNIEESNAPHAPPKVDYGAVPASATGGFSSNLASSPYHPVTPQNLLPSPSIPYKPMTVQMQQDLSSAECDAV</sequence>